<accession>A0A4Y7L7R5</accession>
<dbReference type="EMBL" id="CM010724">
    <property type="protein sequence ID" value="RZC80421.1"/>
    <property type="molecule type" value="Genomic_DNA"/>
</dbReference>
<dbReference type="Gramene" id="RZC80421">
    <property type="protein sequence ID" value="RZC80421"/>
    <property type="gene ID" value="C5167_042990"/>
</dbReference>
<dbReference type="OrthoDB" id="1909082at2759"/>
<dbReference type="OMA" id="YAYSKME"/>
<dbReference type="Proteomes" id="UP000316621">
    <property type="component" value="Chromosome 10"/>
</dbReference>
<dbReference type="PANTHER" id="PTHR35687:SF1">
    <property type="entry name" value="OS07G0516700 PROTEIN"/>
    <property type="match status" value="1"/>
</dbReference>
<protein>
    <submittedName>
        <fullName evidence="1">Uncharacterized protein</fullName>
    </submittedName>
</protein>
<dbReference type="PANTHER" id="PTHR35687">
    <property type="entry name" value="OS07G0516700 PROTEIN"/>
    <property type="match status" value="1"/>
</dbReference>
<sequence>MMMMKNTSGSFGYAQMEKEDPEDMKHRKAQFMIYKTMQKADAAVSSSSRSSNPIRIRICRLKIKFGNRLKRLRKSLIYSISSTVNTRVCAYKQFINQLKNLKRLVRAKQNLPTTSTTKASHQQPIFLASSLI</sequence>
<keyword evidence="2" id="KW-1185">Reference proteome</keyword>
<evidence type="ECO:0000313" key="1">
    <source>
        <dbReference type="EMBL" id="RZC80421.1"/>
    </source>
</evidence>
<evidence type="ECO:0000313" key="2">
    <source>
        <dbReference type="Proteomes" id="UP000316621"/>
    </source>
</evidence>
<gene>
    <name evidence="1" type="ORF">C5167_042990</name>
</gene>
<proteinExistence type="predicted"/>
<name>A0A4Y7L7R5_PAPSO</name>
<organism evidence="1 2">
    <name type="scientific">Papaver somniferum</name>
    <name type="common">Opium poppy</name>
    <dbReference type="NCBI Taxonomy" id="3469"/>
    <lineage>
        <taxon>Eukaryota</taxon>
        <taxon>Viridiplantae</taxon>
        <taxon>Streptophyta</taxon>
        <taxon>Embryophyta</taxon>
        <taxon>Tracheophyta</taxon>
        <taxon>Spermatophyta</taxon>
        <taxon>Magnoliopsida</taxon>
        <taxon>Ranunculales</taxon>
        <taxon>Papaveraceae</taxon>
        <taxon>Papaveroideae</taxon>
        <taxon>Papaver</taxon>
    </lineage>
</organism>
<reference evidence="1 2" key="1">
    <citation type="journal article" date="2018" name="Science">
        <title>The opium poppy genome and morphinan production.</title>
        <authorList>
            <person name="Guo L."/>
            <person name="Winzer T."/>
            <person name="Yang X."/>
            <person name="Li Y."/>
            <person name="Ning Z."/>
            <person name="He Z."/>
            <person name="Teodor R."/>
            <person name="Lu Y."/>
            <person name="Bowser T.A."/>
            <person name="Graham I.A."/>
            <person name="Ye K."/>
        </authorList>
    </citation>
    <scope>NUCLEOTIDE SEQUENCE [LARGE SCALE GENOMIC DNA]</scope>
    <source>
        <strain evidence="2">cv. HN1</strain>
        <tissue evidence="1">Leaves</tissue>
    </source>
</reference>
<dbReference type="AlphaFoldDB" id="A0A4Y7L7R5"/>